<evidence type="ECO:0000259" key="10">
    <source>
        <dbReference type="Pfam" id="PF00155"/>
    </source>
</evidence>
<comment type="cofactor">
    <cofactor evidence="1">
        <name>pyridoxal 5'-phosphate</name>
        <dbReference type="ChEBI" id="CHEBI:597326"/>
    </cofactor>
</comment>
<comment type="function">
    <text evidence="2">Decarboxylates L-threonine-O-3-phosphate to yield (R)-1-amino-2-propanol O-2-phosphate, the precursor for the linkage between the nucleotide loop and the corrin ring in cobalamin.</text>
</comment>
<name>A0A0A0BB04_9GAMM</name>
<dbReference type="AlphaFoldDB" id="A0A0A0BB04"/>
<dbReference type="PANTHER" id="PTHR42885">
    <property type="entry name" value="HISTIDINOL-PHOSPHATE AMINOTRANSFERASE-RELATED"/>
    <property type="match status" value="1"/>
</dbReference>
<dbReference type="InterPro" id="IPR015424">
    <property type="entry name" value="PyrdxlP-dep_Trfase"/>
</dbReference>
<sequence length="323" mass="36338">MLEHGGRLRRFATHYQRPEADWLDLSTGINPNGWPVPDLPASIWQRLPDNDDDLILAAQSYYQTENLLVVPGSQAAIQLLPRFRVPSRVGIVSPTYAEHGYCWQQAGHQVQNVRLESCDLTGLDVLIVVTPNNPTGQKISTDQLLICHQELQQRQGWLIVDEAFIDTNPQQSLLPLDARDGLIVLRSLGKFFGLAGLRLGFVSAPKPLLKQLEHALGPWPVAHASRYIATQALEDTDWQQQTRRQLKHASQRLAALLSEYKLYASGGCDLFQWVKTDHAEAVHHQLAEQGILTRLFDEPASLRFGLPGLESDWQRLQTALEML</sequence>
<dbReference type="GO" id="GO:0009236">
    <property type="term" value="P:cobalamin biosynthetic process"/>
    <property type="evidence" value="ECO:0007669"/>
    <property type="project" value="UniProtKB-UniPathway"/>
</dbReference>
<keyword evidence="7 11" id="KW-0456">Lyase</keyword>
<dbReference type="Pfam" id="PF00155">
    <property type="entry name" value="Aminotran_1_2"/>
    <property type="match status" value="1"/>
</dbReference>
<feature type="domain" description="Aminotransferase class I/classII large" evidence="10">
    <location>
        <begin position="59"/>
        <end position="309"/>
    </location>
</feature>
<dbReference type="RefSeq" id="WP_036315920.1">
    <property type="nucleotide sequence ID" value="NZ_JRQD01000008.1"/>
</dbReference>
<evidence type="ECO:0000256" key="8">
    <source>
        <dbReference type="ARBA" id="ARBA00029996"/>
    </source>
</evidence>
<evidence type="ECO:0000256" key="7">
    <source>
        <dbReference type="ARBA" id="ARBA00023239"/>
    </source>
</evidence>
<comment type="caution">
    <text evidence="11">The sequence shown here is derived from an EMBL/GenBank/DDBJ whole genome shotgun (WGS) entry which is preliminary data.</text>
</comment>
<dbReference type="GO" id="GO:0048472">
    <property type="term" value="F:threonine-phosphate decarboxylase activity"/>
    <property type="evidence" value="ECO:0007669"/>
    <property type="project" value="UniProtKB-EC"/>
</dbReference>
<keyword evidence="5" id="KW-0169">Cobalamin biosynthesis</keyword>
<evidence type="ECO:0000256" key="3">
    <source>
        <dbReference type="ARBA" id="ARBA00004953"/>
    </source>
</evidence>
<gene>
    <name evidence="11" type="ORF">LP43_2512</name>
</gene>
<dbReference type="CDD" id="cd00609">
    <property type="entry name" value="AAT_like"/>
    <property type="match status" value="1"/>
</dbReference>
<dbReference type="InterPro" id="IPR015422">
    <property type="entry name" value="PyrdxlP-dep_Trfase_small"/>
</dbReference>
<evidence type="ECO:0000256" key="1">
    <source>
        <dbReference type="ARBA" id="ARBA00001933"/>
    </source>
</evidence>
<protein>
    <recommendedName>
        <fullName evidence="4">threonine-phosphate decarboxylase</fullName>
        <ecNumber evidence="4">4.1.1.81</ecNumber>
    </recommendedName>
    <alternativeName>
        <fullName evidence="8">L-threonine-O-3-phosphate decarboxylase</fullName>
    </alternativeName>
</protein>
<reference evidence="11 12" key="1">
    <citation type="submission" date="2014-09" db="EMBL/GenBank/DDBJ databases">
        <authorList>
            <person name="Grob C."/>
            <person name="Taubert M."/>
            <person name="Howat A.M."/>
            <person name="Burns O.J."/>
            <person name="Dixon J.L."/>
            <person name="Chen Y."/>
            <person name="Murrell J.C."/>
        </authorList>
    </citation>
    <scope>NUCLEOTIDE SEQUENCE [LARGE SCALE GENOMIC DNA]</scope>
    <source>
        <strain evidence="11">L4</strain>
    </source>
</reference>
<comment type="pathway">
    <text evidence="3">Cofactor biosynthesis; adenosylcobalamin biosynthesis.</text>
</comment>
<accession>A0A0A0BB04</accession>
<dbReference type="InterPro" id="IPR004838">
    <property type="entry name" value="NHTrfase_class1_PyrdxlP-BS"/>
</dbReference>
<dbReference type="EMBL" id="JRQD01000008">
    <property type="protein sequence ID" value="KGM05763.1"/>
    <property type="molecule type" value="Genomic_DNA"/>
</dbReference>
<dbReference type="STRING" id="392484.LP43_2512"/>
<dbReference type="SUPFAM" id="SSF53383">
    <property type="entry name" value="PLP-dependent transferases"/>
    <property type="match status" value="1"/>
</dbReference>
<dbReference type="InterPro" id="IPR004839">
    <property type="entry name" value="Aminotransferase_I/II_large"/>
</dbReference>
<evidence type="ECO:0000313" key="11">
    <source>
        <dbReference type="EMBL" id="KGM05763.1"/>
    </source>
</evidence>
<evidence type="ECO:0000256" key="4">
    <source>
        <dbReference type="ARBA" id="ARBA00012285"/>
    </source>
</evidence>
<comment type="catalytic activity">
    <reaction evidence="9">
        <text>O-phospho-L-threonine + H(+) = (R)-1-aminopropan-2-yl phosphate + CO2</text>
        <dbReference type="Rhea" id="RHEA:11492"/>
        <dbReference type="ChEBI" id="CHEBI:15378"/>
        <dbReference type="ChEBI" id="CHEBI:16526"/>
        <dbReference type="ChEBI" id="CHEBI:58563"/>
        <dbReference type="ChEBI" id="CHEBI:58675"/>
        <dbReference type="EC" id="4.1.1.81"/>
    </reaction>
</comment>
<dbReference type="UniPathway" id="UPA00148"/>
<keyword evidence="6" id="KW-0663">Pyridoxal phosphate</keyword>
<proteinExistence type="predicted"/>
<dbReference type="EC" id="4.1.1.81" evidence="4"/>
<evidence type="ECO:0000256" key="2">
    <source>
        <dbReference type="ARBA" id="ARBA00003444"/>
    </source>
</evidence>
<dbReference type="PROSITE" id="PS00105">
    <property type="entry name" value="AA_TRANSFER_CLASS_1"/>
    <property type="match status" value="1"/>
</dbReference>
<dbReference type="Proteomes" id="UP000029999">
    <property type="component" value="Unassembled WGS sequence"/>
</dbReference>
<evidence type="ECO:0000313" key="12">
    <source>
        <dbReference type="Proteomes" id="UP000029999"/>
    </source>
</evidence>
<dbReference type="Gene3D" id="3.40.640.10">
    <property type="entry name" value="Type I PLP-dependent aspartate aminotransferase-like (Major domain)"/>
    <property type="match status" value="1"/>
</dbReference>
<dbReference type="InterPro" id="IPR005860">
    <property type="entry name" value="CobD"/>
</dbReference>
<dbReference type="InterPro" id="IPR015421">
    <property type="entry name" value="PyrdxlP-dep_Trfase_major"/>
</dbReference>
<dbReference type="NCBIfam" id="TIGR01140">
    <property type="entry name" value="L_thr_O3P_dcar"/>
    <property type="match status" value="1"/>
</dbReference>
<dbReference type="PANTHER" id="PTHR42885:SF1">
    <property type="entry name" value="THREONINE-PHOSPHATE DECARBOXYLASE"/>
    <property type="match status" value="1"/>
</dbReference>
<dbReference type="Gene3D" id="3.90.1150.10">
    <property type="entry name" value="Aspartate Aminotransferase, domain 1"/>
    <property type="match status" value="1"/>
</dbReference>
<evidence type="ECO:0000256" key="9">
    <source>
        <dbReference type="ARBA" id="ARBA00048531"/>
    </source>
</evidence>
<evidence type="ECO:0000256" key="6">
    <source>
        <dbReference type="ARBA" id="ARBA00022898"/>
    </source>
</evidence>
<dbReference type="GO" id="GO:0030170">
    <property type="term" value="F:pyridoxal phosphate binding"/>
    <property type="evidence" value="ECO:0007669"/>
    <property type="project" value="InterPro"/>
</dbReference>
<evidence type="ECO:0000256" key="5">
    <source>
        <dbReference type="ARBA" id="ARBA00022573"/>
    </source>
</evidence>
<organism evidence="11 12">
    <name type="scientific">Methylophaga thiooxydans</name>
    <dbReference type="NCBI Taxonomy" id="392484"/>
    <lineage>
        <taxon>Bacteria</taxon>
        <taxon>Pseudomonadati</taxon>
        <taxon>Pseudomonadota</taxon>
        <taxon>Gammaproteobacteria</taxon>
        <taxon>Thiotrichales</taxon>
        <taxon>Piscirickettsiaceae</taxon>
        <taxon>Methylophaga</taxon>
    </lineage>
</organism>